<dbReference type="PANTHER" id="PTHR45737">
    <property type="entry name" value="VON WILLEBRAND FACTOR A DOMAIN-CONTAINING PROTEIN 5A"/>
    <property type="match status" value="1"/>
</dbReference>
<dbReference type="SMART" id="SM00327">
    <property type="entry name" value="VWA"/>
    <property type="match status" value="1"/>
</dbReference>
<dbReference type="Pfam" id="PF13768">
    <property type="entry name" value="VWA_3"/>
    <property type="match status" value="1"/>
</dbReference>
<dbReference type="Pfam" id="PF08487">
    <property type="entry name" value="VIT"/>
    <property type="match status" value="2"/>
</dbReference>
<proteinExistence type="predicted"/>
<accession>A0A183LVS1</accession>
<dbReference type="PROSITE" id="PS50234">
    <property type="entry name" value="VWFA"/>
    <property type="match status" value="1"/>
</dbReference>
<reference evidence="1 2" key="1">
    <citation type="submission" date="2018-11" db="EMBL/GenBank/DDBJ databases">
        <authorList>
            <consortium name="Pathogen Informatics"/>
        </authorList>
    </citation>
    <scope>NUCLEOTIDE SEQUENCE [LARGE SCALE GENOMIC DNA]</scope>
    <source>
        <strain evidence="1 2">Zambia</strain>
    </source>
</reference>
<keyword evidence="2" id="KW-1185">Reference proteome</keyword>
<dbReference type="Proteomes" id="UP000277204">
    <property type="component" value="Unassembled WGS sequence"/>
</dbReference>
<dbReference type="AlphaFoldDB" id="A0A183LVS1"/>
<evidence type="ECO:0000313" key="1">
    <source>
        <dbReference type="EMBL" id="VDO78620.1"/>
    </source>
</evidence>
<dbReference type="InterPro" id="IPR013694">
    <property type="entry name" value="VIT"/>
</dbReference>
<dbReference type="InterPro" id="IPR002035">
    <property type="entry name" value="VWF_A"/>
</dbReference>
<dbReference type="SUPFAM" id="SSF53300">
    <property type="entry name" value="vWA-like"/>
    <property type="match status" value="1"/>
</dbReference>
<dbReference type="InterPro" id="IPR036465">
    <property type="entry name" value="vWFA_dom_sf"/>
</dbReference>
<dbReference type="Gene3D" id="3.40.50.410">
    <property type="entry name" value="von Willebrand factor, type A domain"/>
    <property type="match status" value="1"/>
</dbReference>
<dbReference type="EMBL" id="UZAI01003290">
    <property type="protein sequence ID" value="VDO78620.1"/>
    <property type="molecule type" value="Genomic_DNA"/>
</dbReference>
<dbReference type="STRING" id="48269.A0A183LVS1"/>
<name>A0A183LVS1_9TREM</name>
<dbReference type="PROSITE" id="PS51468">
    <property type="entry name" value="VIT"/>
    <property type="match status" value="1"/>
</dbReference>
<dbReference type="PANTHER" id="PTHR45737:SF6">
    <property type="entry name" value="VON WILLEBRAND FACTOR A DOMAIN-CONTAINING PROTEIN 5A"/>
    <property type="match status" value="1"/>
</dbReference>
<organism evidence="1 2">
    <name type="scientific">Schistosoma margrebowiei</name>
    <dbReference type="NCBI Taxonomy" id="48269"/>
    <lineage>
        <taxon>Eukaryota</taxon>
        <taxon>Metazoa</taxon>
        <taxon>Spiralia</taxon>
        <taxon>Lophotrochozoa</taxon>
        <taxon>Platyhelminthes</taxon>
        <taxon>Trematoda</taxon>
        <taxon>Digenea</taxon>
        <taxon>Strigeidida</taxon>
        <taxon>Schistosomatoidea</taxon>
        <taxon>Schistosomatidae</taxon>
        <taxon>Schistosoma</taxon>
    </lineage>
</organism>
<gene>
    <name evidence="1" type="ORF">SMRZ_LOCUS7896</name>
</gene>
<protein>
    <submittedName>
        <fullName evidence="1">Uncharacterized protein</fullName>
    </submittedName>
</protein>
<sequence length="455" mass="50134">MLSDVKVEFLYENSLQEALEASFVFPLNNVAVYHFEAQIGDKKIVSVCRPRAEIRRIKCSVEKGFPANSISLRDLAIVRVVKDNLKRVANRAKETYDSAVEEGHTAILAEQDEHCADLFKMNIGNIPPNGKVAIVLQYVGLIEGKNMKTDTSKFSHSEIILTLPSVKLSSEFIPDHDLQMVLSLSDPLTSLASLEYGDPNQSSILAMNCLMVQLLPDIPNVVSSKDMRYEFVFLIDRSGSMEGDNISYAKTSLLLFLKSLPMSCRFQIIGFGSDFAALFSEPTDYSEESLNTAVNYQKDLNADMGGTEAYNALKSALHSTPSGVGWFKQIIFLTDGDVGNADEVIGLVRMNVDKARVFTIGLGQGVSTALIGGVARAGNGTAEFVRDPSQLQSAVMRTLSAALQPRADNIEMDWKLVEKFHDGKEKPIEVVVVPKQITPIFPDRFSTYFGFFKSG</sequence>
<evidence type="ECO:0000313" key="2">
    <source>
        <dbReference type="Proteomes" id="UP000277204"/>
    </source>
</evidence>